<protein>
    <submittedName>
        <fullName evidence="2">Uncharacterized protein</fullName>
    </submittedName>
</protein>
<evidence type="ECO:0000313" key="2">
    <source>
        <dbReference type="EMBL" id="KAE9604430.1"/>
    </source>
</evidence>
<evidence type="ECO:0000313" key="3">
    <source>
        <dbReference type="Proteomes" id="UP000447434"/>
    </source>
</evidence>
<comment type="caution">
    <text evidence="2">The sequence shown here is derived from an EMBL/GenBank/DDBJ whole genome shotgun (WGS) entry which is preliminary data.</text>
</comment>
<gene>
    <name evidence="2" type="ORF">Lalb_Chr11g0071751</name>
</gene>
<accession>A0A6A4PSD6</accession>
<keyword evidence="1" id="KW-1133">Transmembrane helix</keyword>
<dbReference type="Proteomes" id="UP000447434">
    <property type="component" value="Chromosome 11"/>
</dbReference>
<name>A0A6A4PSD6_LUPAL</name>
<sequence length="124" mass="13607">MVVYGFHGGGGETNKNIGGSEILVVRYEEMTTNIGLSTVVVVSIVTIHKFFYCFVVMITHHETSKDECMIASKSFVSQVKVADDRKSVLVGIALSTYDEGGVVAEAYYCLSFSCFLYLKILSLV</sequence>
<proteinExistence type="predicted"/>
<dbReference type="EMBL" id="WOCE01000011">
    <property type="protein sequence ID" value="KAE9604430.1"/>
    <property type="molecule type" value="Genomic_DNA"/>
</dbReference>
<dbReference type="AlphaFoldDB" id="A0A6A4PSD6"/>
<reference evidence="3" key="1">
    <citation type="journal article" date="2020" name="Nat. Commun.">
        <title>Genome sequence of the cluster root forming white lupin.</title>
        <authorList>
            <person name="Hufnagel B."/>
            <person name="Marques A."/>
            <person name="Soriano A."/>
            <person name="Marques L."/>
            <person name="Divol F."/>
            <person name="Doumas P."/>
            <person name="Sallet E."/>
            <person name="Mancinotti D."/>
            <person name="Carrere S."/>
            <person name="Marande W."/>
            <person name="Arribat S."/>
            <person name="Keller J."/>
            <person name="Huneau C."/>
            <person name="Blein T."/>
            <person name="Aime D."/>
            <person name="Laguerre M."/>
            <person name="Taylor J."/>
            <person name="Schubert V."/>
            <person name="Nelson M."/>
            <person name="Geu-Flores F."/>
            <person name="Crespi M."/>
            <person name="Gallardo-Guerrero K."/>
            <person name="Delaux P.-M."/>
            <person name="Salse J."/>
            <person name="Berges H."/>
            <person name="Guyot R."/>
            <person name="Gouzy J."/>
            <person name="Peret B."/>
        </authorList>
    </citation>
    <scope>NUCLEOTIDE SEQUENCE [LARGE SCALE GENOMIC DNA]</scope>
    <source>
        <strain evidence="3">cv. Amiga</strain>
    </source>
</reference>
<keyword evidence="1" id="KW-0812">Transmembrane</keyword>
<keyword evidence="1" id="KW-0472">Membrane</keyword>
<keyword evidence="3" id="KW-1185">Reference proteome</keyword>
<organism evidence="2 3">
    <name type="scientific">Lupinus albus</name>
    <name type="common">White lupine</name>
    <name type="synonym">Lupinus termis</name>
    <dbReference type="NCBI Taxonomy" id="3870"/>
    <lineage>
        <taxon>Eukaryota</taxon>
        <taxon>Viridiplantae</taxon>
        <taxon>Streptophyta</taxon>
        <taxon>Embryophyta</taxon>
        <taxon>Tracheophyta</taxon>
        <taxon>Spermatophyta</taxon>
        <taxon>Magnoliopsida</taxon>
        <taxon>eudicotyledons</taxon>
        <taxon>Gunneridae</taxon>
        <taxon>Pentapetalae</taxon>
        <taxon>rosids</taxon>
        <taxon>fabids</taxon>
        <taxon>Fabales</taxon>
        <taxon>Fabaceae</taxon>
        <taxon>Papilionoideae</taxon>
        <taxon>50 kb inversion clade</taxon>
        <taxon>genistoids sensu lato</taxon>
        <taxon>core genistoids</taxon>
        <taxon>Genisteae</taxon>
        <taxon>Lupinus</taxon>
    </lineage>
</organism>
<feature type="transmembrane region" description="Helical" evidence="1">
    <location>
        <begin position="34"/>
        <end position="55"/>
    </location>
</feature>
<evidence type="ECO:0000256" key="1">
    <source>
        <dbReference type="SAM" id="Phobius"/>
    </source>
</evidence>